<dbReference type="KEGG" id="taes:123060643"/>
<keyword evidence="2" id="KW-0472">Membrane</keyword>
<evidence type="ECO:0000313" key="4">
    <source>
        <dbReference type="Proteomes" id="UP000019116"/>
    </source>
</evidence>
<dbReference type="RefSeq" id="XP_044339380.1">
    <property type="nucleotide sequence ID" value="XM_044483445.1"/>
</dbReference>
<dbReference type="Gramene" id="TraesNOR1A03G00136350.1">
    <property type="protein sequence ID" value="TraesNOR1A03G00136350.1"/>
    <property type="gene ID" value="TraesNOR1A03G00136350"/>
</dbReference>
<dbReference type="Gramene" id="TraesRN1A0100815200.1">
    <property type="protein sequence ID" value="TraesRN1A0100815200.1"/>
    <property type="gene ID" value="TraesRN1A0100815200"/>
</dbReference>
<dbReference type="Gramene" id="TraesCLE_scaffold_028563_01G000500.1">
    <property type="protein sequence ID" value="TraesCLE_scaffold_028563_01G000500.1"/>
    <property type="gene ID" value="TraesCLE_scaffold_028563_01G000500"/>
</dbReference>
<dbReference type="Gramene" id="TraesSYM1A03G00138830.1">
    <property type="protein sequence ID" value="TraesSYM1A03G00138830.1"/>
    <property type="gene ID" value="TraesSYM1A03G00138830"/>
</dbReference>
<dbReference type="Gramene" id="TraesCAD_scaffold_024335_01G000100.1">
    <property type="protein sequence ID" value="TraesCAD_scaffold_024335_01G000100.1"/>
    <property type="gene ID" value="TraesCAD_scaffold_024335_01G000100"/>
</dbReference>
<dbReference type="OMA" id="CHEFSST"/>
<dbReference type="Gramene" id="TraesPARA_EIv1.0_0030690.1">
    <property type="protein sequence ID" value="TraesPARA_EIv1.0_0030690.1.CDS"/>
    <property type="gene ID" value="TraesPARA_EIv1.0_0030690"/>
</dbReference>
<evidence type="ECO:0000256" key="2">
    <source>
        <dbReference type="SAM" id="Phobius"/>
    </source>
</evidence>
<dbReference type="Gramene" id="TraesROB_scaffold_084401_01G000100.1">
    <property type="protein sequence ID" value="TraesROB_scaffold_084401_01G000100.1"/>
    <property type="gene ID" value="TraesROB_scaffold_084401_01G000100"/>
</dbReference>
<dbReference type="Gramene" id="TraesSYM1A03G00138830.2">
    <property type="protein sequence ID" value="TraesSYM1A03G00138830.2"/>
    <property type="gene ID" value="TraesSYM1A03G00138830"/>
</dbReference>
<keyword evidence="4" id="KW-1185">Reference proteome</keyword>
<gene>
    <name evidence="3" type="primary">LOC123060643</name>
</gene>
<dbReference type="Gramene" id="TraesCS1A03G0765300.1">
    <property type="protein sequence ID" value="TraesCS1A03G0765300.1.CDS"/>
    <property type="gene ID" value="TraesCS1A03G0765300"/>
</dbReference>
<dbReference type="Gramene" id="TraesLAC1A03G00138160.1">
    <property type="protein sequence ID" value="TraesLAC1A03G00138160.1"/>
    <property type="gene ID" value="TraesLAC1A03G00138160"/>
</dbReference>
<name>A0A3B5Y3R2_WHEAT</name>
<dbReference type="Gramene" id="TraesARI1A03G00137310.1">
    <property type="protein sequence ID" value="TraesARI1A03G00137310.1"/>
    <property type="gene ID" value="TraesARI1A03G00137310"/>
</dbReference>
<feature type="transmembrane region" description="Helical" evidence="2">
    <location>
        <begin position="93"/>
        <end position="112"/>
    </location>
</feature>
<dbReference type="Gramene" id="TraesCS1A02G308500.1">
    <property type="protein sequence ID" value="TraesCS1A02G308500.1"/>
    <property type="gene ID" value="TraesCS1A02G308500"/>
</dbReference>
<dbReference type="PANTHER" id="PTHR36042">
    <property type="entry name" value="OS05G0490900 PROTEIN"/>
    <property type="match status" value="1"/>
</dbReference>
<dbReference type="EnsemblPlants" id="TraesCS1A02G308500.1">
    <property type="protein sequence ID" value="TraesCS1A02G308500.1"/>
    <property type="gene ID" value="TraesCS1A02G308500"/>
</dbReference>
<sequence>MAAAAISLCGSRCVGPSRKPEPRLASQAGAAPCATRPSSSRRRLVVAAAKSSGKKADEKVPSWARPGSDEAPPWARDEGGASGQDGEAAQVPFYAYLLASAVTAIAAIGSIFEYTNGRAVFGVVGTDSPLYAPILGFFAVTGIPTSGYLWYKAVQTANKDAEEQDRRDGFL</sequence>
<keyword evidence="2" id="KW-1133">Transmembrane helix</keyword>
<dbReference type="Gramene" id="TraesMAC1A03G00136700.1">
    <property type="protein sequence ID" value="TraesMAC1A03G00136700.1"/>
    <property type="gene ID" value="TraesMAC1A03G00136700"/>
</dbReference>
<dbReference type="AlphaFoldDB" id="A0A3B5Y3R2"/>
<dbReference type="OrthoDB" id="2013891at2759"/>
<protein>
    <submittedName>
        <fullName evidence="3">Uncharacterized protein</fullName>
    </submittedName>
</protein>
<feature type="region of interest" description="Disordered" evidence="1">
    <location>
        <begin position="1"/>
        <end position="85"/>
    </location>
</feature>
<proteinExistence type="predicted"/>
<dbReference type="GeneID" id="123060643"/>
<dbReference type="Gramene" id="TraesSTA1A03G00135900.1">
    <property type="protein sequence ID" value="TraesSTA1A03G00135900.1"/>
    <property type="gene ID" value="TraesSTA1A03G00135900"/>
</dbReference>
<dbReference type="Proteomes" id="UP000019116">
    <property type="component" value="Chromosome 1A"/>
</dbReference>
<evidence type="ECO:0000256" key="1">
    <source>
        <dbReference type="SAM" id="MobiDB-lite"/>
    </source>
</evidence>
<reference evidence="3" key="1">
    <citation type="submission" date="2018-08" db="EMBL/GenBank/DDBJ databases">
        <authorList>
            <person name="Rossello M."/>
        </authorList>
    </citation>
    <scope>NUCLEOTIDE SEQUENCE [LARGE SCALE GENOMIC DNA]</scope>
    <source>
        <strain evidence="3">cv. Chinese Spring</strain>
    </source>
</reference>
<dbReference type="PANTHER" id="PTHR36042:SF1">
    <property type="entry name" value="OS05G0490900 PROTEIN"/>
    <property type="match status" value="1"/>
</dbReference>
<feature type="transmembrane region" description="Helical" evidence="2">
    <location>
        <begin position="132"/>
        <end position="151"/>
    </location>
</feature>
<reference evidence="3" key="2">
    <citation type="submission" date="2018-10" db="UniProtKB">
        <authorList>
            <consortium name="EnsemblPlants"/>
        </authorList>
    </citation>
    <scope>IDENTIFICATION</scope>
</reference>
<dbReference type="Gramene" id="TraesWEE_scaffold_090975_01G000100.1">
    <property type="protein sequence ID" value="TraesWEE_scaffold_090975_01G000100.1"/>
    <property type="gene ID" value="TraesWEE_scaffold_090975_01G000100"/>
</dbReference>
<accession>A0A3B5Y3R2</accession>
<dbReference type="Gramene" id="TraesPARA_EIv1.0_0030690.2">
    <property type="protein sequence ID" value="TraesPARA_EIv1.0_0030690.2.CDS"/>
    <property type="gene ID" value="TraesPARA_EIv1.0_0030690"/>
</dbReference>
<keyword evidence="2" id="KW-0812">Transmembrane</keyword>
<organism evidence="3">
    <name type="scientific">Triticum aestivum</name>
    <name type="common">Wheat</name>
    <dbReference type="NCBI Taxonomy" id="4565"/>
    <lineage>
        <taxon>Eukaryota</taxon>
        <taxon>Viridiplantae</taxon>
        <taxon>Streptophyta</taxon>
        <taxon>Embryophyta</taxon>
        <taxon>Tracheophyta</taxon>
        <taxon>Spermatophyta</taxon>
        <taxon>Magnoliopsida</taxon>
        <taxon>Liliopsida</taxon>
        <taxon>Poales</taxon>
        <taxon>Poaceae</taxon>
        <taxon>BOP clade</taxon>
        <taxon>Pooideae</taxon>
        <taxon>Triticodae</taxon>
        <taxon>Triticeae</taxon>
        <taxon>Triticinae</taxon>
        <taxon>Triticum</taxon>
    </lineage>
</organism>
<evidence type="ECO:0000313" key="3">
    <source>
        <dbReference type="EnsemblPlants" id="TraesCS1A02G308500.1"/>
    </source>
</evidence>
<dbReference type="Gramene" id="TraesJUL1A03G00135140.1">
    <property type="protein sequence ID" value="TraesJUL1A03G00135140.1"/>
    <property type="gene ID" value="TraesJUL1A03G00135140"/>
</dbReference>
<dbReference type="Gramene" id="TraesMAC1A03G00136700.2">
    <property type="protein sequence ID" value="TraesMAC1A03G00136700.2"/>
    <property type="gene ID" value="TraesMAC1A03G00136700"/>
</dbReference>